<dbReference type="KEGG" id="aeh:Mlg_2310"/>
<reference evidence="2" key="1">
    <citation type="submission" date="2006-08" db="EMBL/GenBank/DDBJ databases">
        <title>Complete sequence of Alkalilimnicola ehrilichei MLHE-1.</title>
        <authorList>
            <person name="Copeland A."/>
            <person name="Lucas S."/>
            <person name="Lapidus A."/>
            <person name="Barry K."/>
            <person name="Detter J.C."/>
            <person name="Glavina del Rio T."/>
            <person name="Hammon N."/>
            <person name="Israni S."/>
            <person name="Dalin E."/>
            <person name="Tice H."/>
            <person name="Pitluck S."/>
            <person name="Sims D."/>
            <person name="Brettin T."/>
            <person name="Bruce D."/>
            <person name="Han C."/>
            <person name="Tapia R."/>
            <person name="Gilna P."/>
            <person name="Schmutz J."/>
            <person name="Larimer F."/>
            <person name="Land M."/>
            <person name="Hauser L."/>
            <person name="Kyrpides N."/>
            <person name="Mikhailova N."/>
            <person name="Oremland R.S."/>
            <person name="Hoeft S.E."/>
            <person name="Switzer-Blum J."/>
            <person name="Kulp T."/>
            <person name="King G."/>
            <person name="Tabita R."/>
            <person name="Witte B."/>
            <person name="Santini J.M."/>
            <person name="Basu P."/>
            <person name="Hollibaugh J.T."/>
            <person name="Xie G."/>
            <person name="Stolz J.F."/>
            <person name="Richardson P."/>
        </authorList>
    </citation>
    <scope>NUCLEOTIDE SEQUENCE [LARGE SCALE GENOMIC DNA]</scope>
    <source>
        <strain evidence="2">ATCC BAA-1101 / DSM 17681 / MLHE-1</strain>
    </source>
</reference>
<gene>
    <name evidence="1" type="ordered locus">Mlg_2310</name>
</gene>
<evidence type="ECO:0000313" key="1">
    <source>
        <dbReference type="EMBL" id="ABI57650.1"/>
    </source>
</evidence>
<evidence type="ECO:0000313" key="2">
    <source>
        <dbReference type="Proteomes" id="UP000001962"/>
    </source>
</evidence>
<keyword evidence="2" id="KW-1185">Reference proteome</keyword>
<dbReference type="HOGENOM" id="CLU_2581939_0_0_6"/>
<dbReference type="AlphaFoldDB" id="Q0A687"/>
<dbReference type="eggNOG" id="COG3550">
    <property type="taxonomic scope" value="Bacteria"/>
</dbReference>
<organism evidence="1 2">
    <name type="scientific">Alkalilimnicola ehrlichii (strain ATCC BAA-1101 / DSM 17681 / MLHE-1)</name>
    <dbReference type="NCBI Taxonomy" id="187272"/>
    <lineage>
        <taxon>Bacteria</taxon>
        <taxon>Pseudomonadati</taxon>
        <taxon>Pseudomonadota</taxon>
        <taxon>Gammaproteobacteria</taxon>
        <taxon>Chromatiales</taxon>
        <taxon>Ectothiorhodospiraceae</taxon>
        <taxon>Alkalilimnicola</taxon>
    </lineage>
</organism>
<sequence length="80" mass="9355">MISSNRAYVWIWLPGQTSPVVAGLVERDDQDRYRFAYGRRYLAREDAISLYPDELPCCSHRRQRHVRMTNHGFPSISLTA</sequence>
<name>Q0A687_ALKEH</name>
<accession>Q0A687</accession>
<proteinExistence type="predicted"/>
<protein>
    <recommendedName>
        <fullName evidence="3">HipA N-terminal subdomain 1 domain-containing protein</fullName>
    </recommendedName>
</protein>
<dbReference type="EMBL" id="CP000453">
    <property type="protein sequence ID" value="ABI57650.1"/>
    <property type="molecule type" value="Genomic_DNA"/>
</dbReference>
<evidence type="ECO:0008006" key="3">
    <source>
        <dbReference type="Google" id="ProtNLM"/>
    </source>
</evidence>
<dbReference type="Proteomes" id="UP000001962">
    <property type="component" value="Chromosome"/>
</dbReference>